<sequence>MLPESELLHDIKITFLGISNVGKTSIIKQFHDNTFEDSFVPTIGVEFLNHTMSIDGNRFCVKLLDTAGQEKYRSLSGVYLRDSDGCVFVFDLTNSNSFKELPFYFTIYQENLYELPPVLLLGNKSDLSENMITDKEINQMMTKYHISNYFEVSALTGTNIRESIECLIRDIVIHNRKKTEKNSVSIIDYGDKKQKSCC</sequence>
<dbReference type="PROSITE" id="PS51421">
    <property type="entry name" value="RAS"/>
    <property type="match status" value="1"/>
</dbReference>
<accession>A0A1J4K2G8</accession>
<dbReference type="GeneID" id="94827535"/>
<dbReference type="SMART" id="SM00174">
    <property type="entry name" value="RHO"/>
    <property type="match status" value="1"/>
</dbReference>
<dbReference type="VEuPathDB" id="TrichDB:TRFO_05997"/>
<dbReference type="Gene3D" id="3.40.50.300">
    <property type="entry name" value="P-loop containing nucleotide triphosphate hydrolases"/>
    <property type="match status" value="1"/>
</dbReference>
<dbReference type="NCBIfam" id="TIGR00231">
    <property type="entry name" value="small_GTP"/>
    <property type="match status" value="1"/>
</dbReference>
<dbReference type="AlphaFoldDB" id="A0A1J4K2G8"/>
<protein>
    <submittedName>
        <fullName evidence="3">Ras-related protein Rab-37</fullName>
    </submittedName>
</protein>
<dbReference type="GO" id="GO:0003924">
    <property type="term" value="F:GTPase activity"/>
    <property type="evidence" value="ECO:0007669"/>
    <property type="project" value="InterPro"/>
</dbReference>
<evidence type="ECO:0000256" key="1">
    <source>
        <dbReference type="ARBA" id="ARBA00022741"/>
    </source>
</evidence>
<dbReference type="SMART" id="SM00176">
    <property type="entry name" value="RAN"/>
    <property type="match status" value="1"/>
</dbReference>
<comment type="caution">
    <text evidence="3">The sequence shown here is derived from an EMBL/GenBank/DDBJ whole genome shotgun (WGS) entry which is preliminary data.</text>
</comment>
<dbReference type="SMART" id="SM00173">
    <property type="entry name" value="RAS"/>
    <property type="match status" value="1"/>
</dbReference>
<dbReference type="InterPro" id="IPR001806">
    <property type="entry name" value="Small_GTPase"/>
</dbReference>
<dbReference type="EMBL" id="MLAK01000760">
    <property type="protein sequence ID" value="OHT05395.1"/>
    <property type="molecule type" value="Genomic_DNA"/>
</dbReference>
<gene>
    <name evidence="3" type="primary">RAB37</name>
    <name evidence="3" type="ORF">TRFO_05997</name>
</gene>
<evidence type="ECO:0000313" key="4">
    <source>
        <dbReference type="Proteomes" id="UP000179807"/>
    </source>
</evidence>
<dbReference type="InterPro" id="IPR027417">
    <property type="entry name" value="P-loop_NTPase"/>
</dbReference>
<keyword evidence="4" id="KW-1185">Reference proteome</keyword>
<proteinExistence type="predicted"/>
<dbReference type="CDD" id="cd00154">
    <property type="entry name" value="Rab"/>
    <property type="match status" value="1"/>
</dbReference>
<dbReference type="PRINTS" id="PR00449">
    <property type="entry name" value="RASTRNSFRMNG"/>
</dbReference>
<name>A0A1J4K2G8_9EUKA</name>
<dbReference type="InterPro" id="IPR050227">
    <property type="entry name" value="Rab"/>
</dbReference>
<keyword evidence="2" id="KW-0342">GTP-binding</keyword>
<dbReference type="PROSITE" id="PS51419">
    <property type="entry name" value="RAB"/>
    <property type="match status" value="1"/>
</dbReference>
<evidence type="ECO:0000313" key="3">
    <source>
        <dbReference type="EMBL" id="OHT05395.1"/>
    </source>
</evidence>
<reference evidence="3" key="1">
    <citation type="submission" date="2016-10" db="EMBL/GenBank/DDBJ databases">
        <authorList>
            <person name="Benchimol M."/>
            <person name="Almeida L.G."/>
            <person name="Vasconcelos A.T."/>
            <person name="Perreira-Neves A."/>
            <person name="Rosa I.A."/>
            <person name="Tasca T."/>
            <person name="Bogo M.R."/>
            <person name="de Souza W."/>
        </authorList>
    </citation>
    <scope>NUCLEOTIDE SEQUENCE [LARGE SCALE GENOMIC DNA]</scope>
    <source>
        <strain evidence="3">K</strain>
    </source>
</reference>
<keyword evidence="1" id="KW-0547">Nucleotide-binding</keyword>
<dbReference type="Pfam" id="PF00071">
    <property type="entry name" value="Ras"/>
    <property type="match status" value="1"/>
</dbReference>
<dbReference type="PROSITE" id="PS51417">
    <property type="entry name" value="ARF"/>
    <property type="match status" value="1"/>
</dbReference>
<dbReference type="SMART" id="SM00175">
    <property type="entry name" value="RAB"/>
    <property type="match status" value="1"/>
</dbReference>
<dbReference type="SUPFAM" id="SSF52540">
    <property type="entry name" value="P-loop containing nucleoside triphosphate hydrolases"/>
    <property type="match status" value="1"/>
</dbReference>
<dbReference type="Proteomes" id="UP000179807">
    <property type="component" value="Unassembled WGS sequence"/>
</dbReference>
<dbReference type="PANTHER" id="PTHR47977">
    <property type="entry name" value="RAS-RELATED PROTEIN RAB"/>
    <property type="match status" value="1"/>
</dbReference>
<dbReference type="OrthoDB" id="5976022at2759"/>
<dbReference type="RefSeq" id="XP_068358531.1">
    <property type="nucleotide sequence ID" value="XM_068492831.1"/>
</dbReference>
<dbReference type="FunFam" id="3.40.50.300:FF:001329">
    <property type="entry name" value="Small GTP-binding protein, putative"/>
    <property type="match status" value="1"/>
</dbReference>
<organism evidence="3 4">
    <name type="scientific">Tritrichomonas foetus</name>
    <dbReference type="NCBI Taxonomy" id="1144522"/>
    <lineage>
        <taxon>Eukaryota</taxon>
        <taxon>Metamonada</taxon>
        <taxon>Parabasalia</taxon>
        <taxon>Tritrichomonadida</taxon>
        <taxon>Tritrichomonadidae</taxon>
        <taxon>Tritrichomonas</taxon>
    </lineage>
</organism>
<dbReference type="GO" id="GO:0005525">
    <property type="term" value="F:GTP binding"/>
    <property type="evidence" value="ECO:0007669"/>
    <property type="project" value="UniProtKB-KW"/>
</dbReference>
<evidence type="ECO:0000256" key="2">
    <source>
        <dbReference type="ARBA" id="ARBA00023134"/>
    </source>
</evidence>
<dbReference type="InterPro" id="IPR005225">
    <property type="entry name" value="Small_GTP-bd"/>
</dbReference>